<evidence type="ECO:0000313" key="2">
    <source>
        <dbReference type="EMBL" id="TDL27545.1"/>
    </source>
</evidence>
<reference evidence="2 3" key="1">
    <citation type="submission" date="2018-06" db="EMBL/GenBank/DDBJ databases">
        <title>A transcriptomic atlas of mushroom development highlights an independent origin of complex multicellularity.</title>
        <authorList>
            <consortium name="DOE Joint Genome Institute"/>
            <person name="Krizsan K."/>
            <person name="Almasi E."/>
            <person name="Merenyi Z."/>
            <person name="Sahu N."/>
            <person name="Viragh M."/>
            <person name="Koszo T."/>
            <person name="Mondo S."/>
            <person name="Kiss B."/>
            <person name="Balint B."/>
            <person name="Kues U."/>
            <person name="Barry K."/>
            <person name="Hegedus J.C."/>
            <person name="Henrissat B."/>
            <person name="Johnson J."/>
            <person name="Lipzen A."/>
            <person name="Ohm R."/>
            <person name="Nagy I."/>
            <person name="Pangilinan J."/>
            <person name="Yan J."/>
            <person name="Xiong Y."/>
            <person name="Grigoriev I.V."/>
            <person name="Hibbett D.S."/>
            <person name="Nagy L.G."/>
        </authorList>
    </citation>
    <scope>NUCLEOTIDE SEQUENCE [LARGE SCALE GENOMIC DNA]</scope>
    <source>
        <strain evidence="2 3">SZMC22713</strain>
    </source>
</reference>
<accession>A0A4Y7QJH1</accession>
<feature type="compositionally biased region" description="Acidic residues" evidence="1">
    <location>
        <begin position="763"/>
        <end position="774"/>
    </location>
</feature>
<feature type="compositionally biased region" description="Basic residues" evidence="1">
    <location>
        <begin position="174"/>
        <end position="186"/>
    </location>
</feature>
<feature type="compositionally biased region" description="Basic and acidic residues" evidence="1">
    <location>
        <begin position="74"/>
        <end position="94"/>
    </location>
</feature>
<feature type="compositionally biased region" description="Polar residues" evidence="1">
    <location>
        <begin position="295"/>
        <end position="322"/>
    </location>
</feature>
<evidence type="ECO:0000256" key="1">
    <source>
        <dbReference type="SAM" id="MobiDB-lite"/>
    </source>
</evidence>
<feature type="region of interest" description="Disordered" evidence="1">
    <location>
        <begin position="149"/>
        <end position="384"/>
    </location>
</feature>
<dbReference type="EMBL" id="ML170159">
    <property type="protein sequence ID" value="TDL27545.1"/>
    <property type="molecule type" value="Genomic_DNA"/>
</dbReference>
<feature type="compositionally biased region" description="Basic and acidic residues" evidence="1">
    <location>
        <begin position="751"/>
        <end position="762"/>
    </location>
</feature>
<proteinExistence type="predicted"/>
<name>A0A4Y7QJH1_9AGAM</name>
<feature type="compositionally biased region" description="Acidic residues" evidence="1">
    <location>
        <begin position="229"/>
        <end position="258"/>
    </location>
</feature>
<feature type="region of interest" description="Disordered" evidence="1">
    <location>
        <begin position="534"/>
        <end position="592"/>
    </location>
</feature>
<dbReference type="VEuPathDB" id="FungiDB:BD410DRAFT_782651"/>
<sequence length="830" mass="90490">MTVKDLAELSLKWGLVCQNVSAAAQAITSFIRNHLHRCDVEQDFPLLLRHVLSGTSRDDNLVPALYSLSGGNVGKDKAQPHQKSDKDKGCKEASDQGLSEEQSQTDEPRATCFRRGTTVWYLSKAAGAPCPFARCGIALRDYADVPITSERRRGTSTSDSPSAAEDDTIGCRAGIKRKREMLRRHTTAGNASSGSEAKAAEGRRPTKVVLTLRLKPNLTIRRETRPESSSEDEGPDSSSDSDSDSSGDEEERDSEMCVEPETSPPQPVQPPTEREPEWPPFPIQRRISIPPYTPGASSSTSYNITPQTPFWSTEFSSQPFQRASSVPMSVASPPPDSEDEDEDFHISMTREREREQERDMEWEVSTADTEGTRSPERDAPHMSEGMFPYSPVIVKAEDDVTVGGALGGMLDAWERLDFNTTASSFAVKQELGGTGTGVKIEELDLDPSAAFDIGSPESVSDDVWPSHPPVTDPLAIVSLPIKREDDFEDTTARLGGQDEHIVVPPTSAIAGAPGEHLWKDVELFGPDAVEFEDGEWESEAPVSESSLVDGAHVSFPSTPRAPALSTASTSSSSYSPCPVTPSPDSKPSLLPQTDLTGMQRAEHFNSPAYAILQSNDTLDNTISSSSTAIPPQIFAQLSRKSTPARPHVTLPPHEPYIGASGEPTTPWERGMISHWDMDDHLPPPRVQLSFSHMFPTRKEDGMGAGGALLFGTGTGQEPLSPQEEEMFRALCTSAEWEHDQQPAPAPAVVDPAHEEDTAPTHEGEDEEDEEEEEKEPNVSPNVAAVKERLTRSTRAPPLRRSQRVAHLTAQAAQPTPPRPRRGRPRKRTTA</sequence>
<dbReference type="AlphaFoldDB" id="A0A4Y7QJH1"/>
<dbReference type="STRING" id="50990.A0A4Y7QJH1"/>
<feature type="compositionally biased region" description="Basic and acidic residues" evidence="1">
    <location>
        <begin position="370"/>
        <end position="381"/>
    </location>
</feature>
<feature type="region of interest" description="Disordered" evidence="1">
    <location>
        <begin position="639"/>
        <end position="659"/>
    </location>
</feature>
<feature type="region of interest" description="Disordered" evidence="1">
    <location>
        <begin position="72"/>
        <end position="109"/>
    </location>
</feature>
<feature type="region of interest" description="Disordered" evidence="1">
    <location>
        <begin position="735"/>
        <end position="830"/>
    </location>
</feature>
<evidence type="ECO:0000313" key="3">
    <source>
        <dbReference type="Proteomes" id="UP000294933"/>
    </source>
</evidence>
<dbReference type="Proteomes" id="UP000294933">
    <property type="component" value="Unassembled WGS sequence"/>
</dbReference>
<organism evidence="2 3">
    <name type="scientific">Rickenella mellea</name>
    <dbReference type="NCBI Taxonomy" id="50990"/>
    <lineage>
        <taxon>Eukaryota</taxon>
        <taxon>Fungi</taxon>
        <taxon>Dikarya</taxon>
        <taxon>Basidiomycota</taxon>
        <taxon>Agaricomycotina</taxon>
        <taxon>Agaricomycetes</taxon>
        <taxon>Hymenochaetales</taxon>
        <taxon>Rickenellaceae</taxon>
        <taxon>Rickenella</taxon>
    </lineage>
</organism>
<feature type="compositionally biased region" description="Low complexity" evidence="1">
    <location>
        <begin position="188"/>
        <end position="197"/>
    </location>
</feature>
<keyword evidence="3" id="KW-1185">Reference proteome</keyword>
<feature type="compositionally biased region" description="Basic and acidic residues" evidence="1">
    <location>
        <begin position="344"/>
        <end position="361"/>
    </location>
</feature>
<protein>
    <submittedName>
        <fullName evidence="2">Uncharacterized protein</fullName>
    </submittedName>
</protein>
<dbReference type="OrthoDB" id="5597783at2759"/>
<feature type="compositionally biased region" description="Low complexity" evidence="1">
    <location>
        <begin position="556"/>
        <end position="577"/>
    </location>
</feature>
<feature type="compositionally biased region" description="Basic residues" evidence="1">
    <location>
        <begin position="818"/>
        <end position="830"/>
    </location>
</feature>
<gene>
    <name evidence="2" type="ORF">BD410DRAFT_782651</name>
</gene>